<dbReference type="InterPro" id="IPR017926">
    <property type="entry name" value="GATASE"/>
</dbReference>
<dbReference type="GO" id="GO:0016829">
    <property type="term" value="F:lyase activity"/>
    <property type="evidence" value="ECO:0007669"/>
    <property type="project" value="UniProtKB-KW"/>
</dbReference>
<evidence type="ECO:0000313" key="16">
    <source>
        <dbReference type="Proteomes" id="UP000483018"/>
    </source>
</evidence>
<dbReference type="PIRSF" id="PIRSF000495">
    <property type="entry name" value="Amidotransf_hisH"/>
    <property type="match status" value="1"/>
</dbReference>
<dbReference type="SUPFAM" id="SSF52317">
    <property type="entry name" value="Class I glutamine amidotransferase-like"/>
    <property type="match status" value="1"/>
</dbReference>
<comment type="subunit">
    <text evidence="3 12">Heterodimer of HisH and HisF.</text>
</comment>
<dbReference type="UniPathway" id="UPA00031">
    <property type="reaction ID" value="UER00010"/>
</dbReference>
<dbReference type="AlphaFoldDB" id="A0A7C8LEP3"/>
<comment type="caution">
    <text evidence="15">The sequence shown here is derived from an EMBL/GenBank/DDBJ whole genome shotgun (WGS) entry which is preliminary data.</text>
</comment>
<sequence>MSIAIIDYGMGNLRSVQKAFEFLGYEAQVTENKEEIRKADQVVLPGVGAFRDAIKTLQEKRLDEEIYRAVEDGKPFLGICLGMHLIFEKSYEYGEYQGLGLLKGNIVKLPNTVKVPHIGWNSLKIEKRAPLFEGLPEEPYVYFVHSYHLETDASVVSATTFYGKEIQVAAQNKNIYATQFHPEKSGNIGLKILKNFGGLKNENLSSD</sequence>
<evidence type="ECO:0000256" key="6">
    <source>
        <dbReference type="ARBA" id="ARBA00022801"/>
    </source>
</evidence>
<name>A0A7C8LEP3_9FIRM</name>
<keyword evidence="9 12" id="KW-0456">Lyase</keyword>
<proteinExistence type="inferred from homology"/>
<evidence type="ECO:0000256" key="12">
    <source>
        <dbReference type="HAMAP-Rule" id="MF_00278"/>
    </source>
</evidence>
<evidence type="ECO:0000259" key="14">
    <source>
        <dbReference type="Pfam" id="PF00117"/>
    </source>
</evidence>
<keyword evidence="16" id="KW-1185">Reference proteome</keyword>
<dbReference type="InterPro" id="IPR029062">
    <property type="entry name" value="Class_I_gatase-like"/>
</dbReference>
<evidence type="ECO:0000256" key="4">
    <source>
        <dbReference type="ARBA" id="ARBA00022490"/>
    </source>
</evidence>
<evidence type="ECO:0000256" key="7">
    <source>
        <dbReference type="ARBA" id="ARBA00022962"/>
    </source>
</evidence>
<dbReference type="EMBL" id="WSLF01000001">
    <property type="protein sequence ID" value="KAE9636937.1"/>
    <property type="molecule type" value="Genomic_DNA"/>
</dbReference>
<keyword evidence="5 12" id="KW-0028">Amino-acid biosynthesis</keyword>
<comment type="catalytic activity">
    <reaction evidence="10 12">
        <text>5-[(5-phospho-1-deoxy-D-ribulos-1-ylimino)methylamino]-1-(5-phospho-beta-D-ribosyl)imidazole-4-carboxamide + L-glutamine = D-erythro-1-(imidazol-4-yl)glycerol 3-phosphate + 5-amino-1-(5-phospho-beta-D-ribosyl)imidazole-4-carboxamide + L-glutamate + H(+)</text>
        <dbReference type="Rhea" id="RHEA:24793"/>
        <dbReference type="ChEBI" id="CHEBI:15378"/>
        <dbReference type="ChEBI" id="CHEBI:29985"/>
        <dbReference type="ChEBI" id="CHEBI:58278"/>
        <dbReference type="ChEBI" id="CHEBI:58359"/>
        <dbReference type="ChEBI" id="CHEBI:58475"/>
        <dbReference type="ChEBI" id="CHEBI:58525"/>
        <dbReference type="EC" id="4.3.2.10"/>
    </reaction>
</comment>
<dbReference type="PANTHER" id="PTHR42701:SF1">
    <property type="entry name" value="IMIDAZOLE GLYCEROL PHOSPHATE SYNTHASE SUBUNIT HISH"/>
    <property type="match status" value="1"/>
</dbReference>
<dbReference type="GO" id="GO:0004359">
    <property type="term" value="F:glutaminase activity"/>
    <property type="evidence" value="ECO:0007669"/>
    <property type="project" value="UniProtKB-EC"/>
</dbReference>
<feature type="active site" evidence="12 13">
    <location>
        <position position="181"/>
    </location>
</feature>
<dbReference type="GO" id="GO:0000105">
    <property type="term" value="P:L-histidine biosynthetic process"/>
    <property type="evidence" value="ECO:0007669"/>
    <property type="project" value="UniProtKB-UniRule"/>
</dbReference>
<feature type="domain" description="Glutamine amidotransferase" evidence="14">
    <location>
        <begin position="5"/>
        <end position="196"/>
    </location>
</feature>
<dbReference type="GO" id="GO:0005737">
    <property type="term" value="C:cytoplasm"/>
    <property type="evidence" value="ECO:0007669"/>
    <property type="project" value="UniProtKB-SubCell"/>
</dbReference>
<feature type="active site" description="Nucleophile" evidence="12 13">
    <location>
        <position position="80"/>
    </location>
</feature>
<dbReference type="PANTHER" id="PTHR42701">
    <property type="entry name" value="IMIDAZOLE GLYCEROL PHOSPHATE SYNTHASE SUBUNIT HISH"/>
    <property type="match status" value="1"/>
</dbReference>
<dbReference type="HAMAP" id="MF_00278">
    <property type="entry name" value="HisH"/>
    <property type="match status" value="1"/>
</dbReference>
<comment type="function">
    <text evidence="12">IGPS catalyzes the conversion of PRFAR and glutamine to IGP, AICAR and glutamate. The HisH subunit catalyzes the hydrolysis of glutamine to glutamate and ammonia as part of the synthesis of IGP and AICAR. The resulting ammonia molecule is channeled to the active site of HisF.</text>
</comment>
<gene>
    <name evidence="12 15" type="primary">hisH</name>
    <name evidence="15" type="ORF">GND95_00460</name>
</gene>
<evidence type="ECO:0000313" key="15">
    <source>
        <dbReference type="EMBL" id="KAE9636937.1"/>
    </source>
</evidence>
<feature type="active site" evidence="12 13">
    <location>
        <position position="183"/>
    </location>
</feature>
<accession>A0A7C8LEP3</accession>
<dbReference type="GO" id="GO:0000107">
    <property type="term" value="F:imidazoleglycerol-phosphate synthase activity"/>
    <property type="evidence" value="ECO:0007669"/>
    <property type="project" value="UniProtKB-UniRule"/>
</dbReference>
<dbReference type="RefSeq" id="WP_158738855.1">
    <property type="nucleotide sequence ID" value="NZ_JAFBEP010000004.1"/>
</dbReference>
<dbReference type="CDD" id="cd01748">
    <property type="entry name" value="GATase1_IGP_Synthase"/>
    <property type="match status" value="1"/>
</dbReference>
<keyword evidence="7 12" id="KW-0315">Glutamine amidotransferase</keyword>
<evidence type="ECO:0000256" key="2">
    <source>
        <dbReference type="ARBA" id="ARBA00005091"/>
    </source>
</evidence>
<dbReference type="OrthoDB" id="9807137at2"/>
<dbReference type="Gene3D" id="3.40.50.880">
    <property type="match status" value="1"/>
</dbReference>
<dbReference type="FunFam" id="3.40.50.880:FF:000009">
    <property type="entry name" value="Imidazole glycerol phosphate synthase subunit HisH"/>
    <property type="match status" value="1"/>
</dbReference>
<dbReference type="Proteomes" id="UP000483018">
    <property type="component" value="Unassembled WGS sequence"/>
</dbReference>
<protein>
    <recommendedName>
        <fullName evidence="12">Imidazole glycerol phosphate synthase subunit HisH</fullName>
        <ecNumber evidence="12">4.3.2.10</ecNumber>
    </recommendedName>
    <alternativeName>
        <fullName evidence="12">IGP synthase glutaminase subunit</fullName>
        <ecNumber evidence="12">3.5.1.2</ecNumber>
    </alternativeName>
    <alternativeName>
        <fullName evidence="12">IGP synthase subunit HisH</fullName>
    </alternativeName>
    <alternativeName>
        <fullName evidence="12">ImGP synthase subunit HisH</fullName>
        <shortName evidence="12">IGPS subunit HisH</shortName>
    </alternativeName>
</protein>
<dbReference type="EC" id="3.5.1.2" evidence="12"/>
<evidence type="ECO:0000256" key="5">
    <source>
        <dbReference type="ARBA" id="ARBA00022605"/>
    </source>
</evidence>
<evidence type="ECO:0000256" key="9">
    <source>
        <dbReference type="ARBA" id="ARBA00023239"/>
    </source>
</evidence>
<dbReference type="PROSITE" id="PS51274">
    <property type="entry name" value="GATASE_COBBQ"/>
    <property type="match status" value="1"/>
</dbReference>
<comment type="pathway">
    <text evidence="2 12">Amino-acid biosynthesis; L-histidine biosynthesis; L-histidine from 5-phospho-alpha-D-ribose 1-diphosphate: step 5/9.</text>
</comment>
<evidence type="ECO:0000256" key="1">
    <source>
        <dbReference type="ARBA" id="ARBA00004496"/>
    </source>
</evidence>
<comment type="catalytic activity">
    <reaction evidence="11 12">
        <text>L-glutamine + H2O = L-glutamate + NH4(+)</text>
        <dbReference type="Rhea" id="RHEA:15889"/>
        <dbReference type="ChEBI" id="CHEBI:15377"/>
        <dbReference type="ChEBI" id="CHEBI:28938"/>
        <dbReference type="ChEBI" id="CHEBI:29985"/>
        <dbReference type="ChEBI" id="CHEBI:58359"/>
        <dbReference type="EC" id="3.5.1.2"/>
    </reaction>
</comment>
<evidence type="ECO:0000256" key="10">
    <source>
        <dbReference type="ARBA" id="ARBA00047838"/>
    </source>
</evidence>
<evidence type="ECO:0000256" key="3">
    <source>
        <dbReference type="ARBA" id="ARBA00011152"/>
    </source>
</evidence>
<dbReference type="EC" id="4.3.2.10" evidence="12"/>
<keyword evidence="6 12" id="KW-0378">Hydrolase</keyword>
<evidence type="ECO:0000256" key="13">
    <source>
        <dbReference type="PIRSR" id="PIRSR000495-1"/>
    </source>
</evidence>
<dbReference type="InterPro" id="IPR010139">
    <property type="entry name" value="Imidazole-glycPsynth_HisH"/>
</dbReference>
<dbReference type="PROSITE" id="PS51273">
    <property type="entry name" value="GATASE_TYPE_1"/>
    <property type="match status" value="1"/>
</dbReference>
<reference evidence="15 16" key="1">
    <citation type="submission" date="2019-12" db="EMBL/GenBank/DDBJ databases">
        <title>Defluviitalea raffinosedens, isolated from a biogas fermenter, genome sequencing and characterization.</title>
        <authorList>
            <person name="Rettenmaier R."/>
            <person name="Schneider M."/>
            <person name="Neuhaus K."/>
            <person name="Liebl W."/>
            <person name="Zverlov V."/>
        </authorList>
    </citation>
    <scope>NUCLEOTIDE SEQUENCE [LARGE SCALE GENOMIC DNA]</scope>
    <source>
        <strain evidence="15 16">249c-K6</strain>
    </source>
</reference>
<keyword evidence="4 12" id="KW-0963">Cytoplasm</keyword>
<evidence type="ECO:0000256" key="8">
    <source>
        <dbReference type="ARBA" id="ARBA00023102"/>
    </source>
</evidence>
<comment type="subcellular location">
    <subcellularLocation>
        <location evidence="1 12">Cytoplasm</location>
    </subcellularLocation>
</comment>
<dbReference type="NCBIfam" id="TIGR01855">
    <property type="entry name" value="IMP_synth_hisH"/>
    <property type="match status" value="1"/>
</dbReference>
<dbReference type="Pfam" id="PF00117">
    <property type="entry name" value="GATase"/>
    <property type="match status" value="1"/>
</dbReference>
<organism evidence="15 16">
    <name type="scientific">Defluviitalea raffinosedens</name>
    <dbReference type="NCBI Taxonomy" id="1450156"/>
    <lineage>
        <taxon>Bacteria</taxon>
        <taxon>Bacillati</taxon>
        <taxon>Bacillota</taxon>
        <taxon>Clostridia</taxon>
        <taxon>Lachnospirales</taxon>
        <taxon>Defluviitaleaceae</taxon>
        <taxon>Defluviitalea</taxon>
    </lineage>
</organism>
<evidence type="ECO:0000256" key="11">
    <source>
        <dbReference type="ARBA" id="ARBA00049534"/>
    </source>
</evidence>
<keyword evidence="8 12" id="KW-0368">Histidine biosynthesis</keyword>